<organism evidence="1 2">
    <name type="scientific">Hymenobacter psychrophilus</name>
    <dbReference type="NCBI Taxonomy" id="651662"/>
    <lineage>
        <taxon>Bacteria</taxon>
        <taxon>Pseudomonadati</taxon>
        <taxon>Bacteroidota</taxon>
        <taxon>Cytophagia</taxon>
        <taxon>Cytophagales</taxon>
        <taxon>Hymenobacteraceae</taxon>
        <taxon>Hymenobacter</taxon>
    </lineage>
</organism>
<sequence length="88" mass="10188">MAHVSQRADAALAELNAAWQAEFGRPVGQTSVWNMLHKHGLRRKKSNHATERDTQRVRAVWARRVERVCTRPDVARFHFLDETGLRLD</sequence>
<dbReference type="AlphaFoldDB" id="A0A1H3PIF7"/>
<dbReference type="Proteomes" id="UP000199249">
    <property type="component" value="Unassembled WGS sequence"/>
</dbReference>
<gene>
    <name evidence="1" type="ORF">SAMN04488069_1318</name>
</gene>
<dbReference type="EMBL" id="FNOV01000031">
    <property type="protein sequence ID" value="SDZ00179.1"/>
    <property type="molecule type" value="Genomic_DNA"/>
</dbReference>
<evidence type="ECO:0000313" key="2">
    <source>
        <dbReference type="Proteomes" id="UP000199249"/>
    </source>
</evidence>
<name>A0A1H3PIF7_9BACT</name>
<proteinExistence type="predicted"/>
<evidence type="ECO:0000313" key="1">
    <source>
        <dbReference type="EMBL" id="SDZ00179.1"/>
    </source>
</evidence>
<reference evidence="2" key="1">
    <citation type="submission" date="2016-10" db="EMBL/GenBank/DDBJ databases">
        <authorList>
            <person name="Varghese N."/>
            <person name="Submissions S."/>
        </authorList>
    </citation>
    <scope>NUCLEOTIDE SEQUENCE [LARGE SCALE GENOMIC DNA]</scope>
    <source>
        <strain evidence="2">CGMCC 1.8975</strain>
    </source>
</reference>
<protein>
    <recommendedName>
        <fullName evidence="3">Winged helix-turn helix</fullName>
    </recommendedName>
</protein>
<keyword evidence="2" id="KW-1185">Reference proteome</keyword>
<evidence type="ECO:0008006" key="3">
    <source>
        <dbReference type="Google" id="ProtNLM"/>
    </source>
</evidence>
<accession>A0A1H3PIF7</accession>